<dbReference type="PROSITE" id="PS51443">
    <property type="entry name" value="PCS"/>
    <property type="match status" value="1"/>
</dbReference>
<dbReference type="Proteomes" id="UP001174677">
    <property type="component" value="Chromosome 7"/>
</dbReference>
<keyword evidence="3" id="KW-0808">Transferase</keyword>
<evidence type="ECO:0000256" key="3">
    <source>
        <dbReference type="ARBA" id="ARBA00022679"/>
    </source>
</evidence>
<feature type="domain" description="Peptidase C83" evidence="6">
    <location>
        <begin position="1"/>
        <end position="122"/>
    </location>
</feature>
<keyword evidence="5" id="KW-0012">Acyltransferase</keyword>
<dbReference type="InterPro" id="IPR038156">
    <property type="entry name" value="PCS_N_sf"/>
</dbReference>
<sequence length="269" mass="30200">MAMAGLYRRLLPSPPATNFASSEGKVCCEQLEKVKAKGISFGKLVCLAHYRDWSFFTDWWTGHFSPIGGYHAGRDMALILDVARFKYPPHWVPLTLLWEAMNNIDETTGKNKGFIFKLRSHPESGLLYSLSCKRETWAAIAKYLVDDIPILLKSEDVKDIRKLLLCCFLEGVLKQVQETGLFKNVAGFLSSANSCCKSVPILSLEDDLPRIAAGICAKGQRFWQESSVLQDFIVGKLLLKRCQENKVDGDLGAPLSWYASNFHVNSLFL</sequence>
<dbReference type="InterPro" id="IPR040409">
    <property type="entry name" value="PCS-like"/>
</dbReference>
<evidence type="ECO:0000256" key="5">
    <source>
        <dbReference type="ARBA" id="ARBA00023315"/>
    </source>
</evidence>
<dbReference type="InterPro" id="IPR038765">
    <property type="entry name" value="Papain-like_cys_pep_sf"/>
</dbReference>
<dbReference type="EMBL" id="JARPOI010000007">
    <property type="protein sequence ID" value="KAJ9176468.1"/>
    <property type="molecule type" value="Genomic_DNA"/>
</dbReference>
<keyword evidence="8" id="KW-1185">Reference proteome</keyword>
<dbReference type="EC" id="2.3.2.15" evidence="1"/>
<evidence type="ECO:0000256" key="2">
    <source>
        <dbReference type="ARBA" id="ARBA00022539"/>
    </source>
</evidence>
<evidence type="ECO:0000259" key="6">
    <source>
        <dbReference type="PROSITE" id="PS51443"/>
    </source>
</evidence>
<evidence type="ECO:0000313" key="8">
    <source>
        <dbReference type="Proteomes" id="UP001174677"/>
    </source>
</evidence>
<dbReference type="InterPro" id="IPR007719">
    <property type="entry name" value="PCS_N"/>
</dbReference>
<dbReference type="Pfam" id="PF09328">
    <property type="entry name" value="Phytochelatin_C"/>
    <property type="match status" value="2"/>
</dbReference>
<reference evidence="7" key="1">
    <citation type="journal article" date="2023" name="Plant Biotechnol. J.">
        <title>Chromosome-level wild Hevea brasiliensis genome provides new tools for genomic-assisted breeding and valuable loci to elevate rubber yield.</title>
        <authorList>
            <person name="Cheng H."/>
            <person name="Song X."/>
            <person name="Hu Y."/>
            <person name="Wu T."/>
            <person name="Yang Q."/>
            <person name="An Z."/>
            <person name="Feng S."/>
            <person name="Deng Z."/>
            <person name="Wu W."/>
            <person name="Zeng X."/>
            <person name="Tu M."/>
            <person name="Wang X."/>
            <person name="Huang H."/>
        </authorList>
    </citation>
    <scope>NUCLEOTIDE SEQUENCE</scope>
    <source>
        <strain evidence="7">MT/VB/25A 57/8</strain>
    </source>
</reference>
<dbReference type="Gene3D" id="3.90.70.30">
    <property type="entry name" value="Phytochelatin synthase, N-terminal domain"/>
    <property type="match status" value="1"/>
</dbReference>
<evidence type="ECO:0000313" key="7">
    <source>
        <dbReference type="EMBL" id="KAJ9176468.1"/>
    </source>
</evidence>
<gene>
    <name evidence="7" type="ORF">P3X46_011777</name>
</gene>
<proteinExistence type="predicted"/>
<protein>
    <recommendedName>
        <fullName evidence="1">glutathione gamma-glutamylcysteinyltransferase</fullName>
        <ecNumber evidence="1">2.3.2.15</ecNumber>
    </recommendedName>
</protein>
<accession>A0ABQ9MC31</accession>
<organism evidence="7 8">
    <name type="scientific">Hevea brasiliensis</name>
    <name type="common">Para rubber tree</name>
    <name type="synonym">Siphonia brasiliensis</name>
    <dbReference type="NCBI Taxonomy" id="3981"/>
    <lineage>
        <taxon>Eukaryota</taxon>
        <taxon>Viridiplantae</taxon>
        <taxon>Streptophyta</taxon>
        <taxon>Embryophyta</taxon>
        <taxon>Tracheophyta</taxon>
        <taxon>Spermatophyta</taxon>
        <taxon>Magnoliopsida</taxon>
        <taxon>eudicotyledons</taxon>
        <taxon>Gunneridae</taxon>
        <taxon>Pentapetalae</taxon>
        <taxon>rosids</taxon>
        <taxon>fabids</taxon>
        <taxon>Malpighiales</taxon>
        <taxon>Euphorbiaceae</taxon>
        <taxon>Crotonoideae</taxon>
        <taxon>Micrandreae</taxon>
        <taxon>Hevea</taxon>
    </lineage>
</organism>
<dbReference type="PANTHER" id="PTHR33447:SF2">
    <property type="entry name" value="GLUTATHIONE GAMMA-GLUTAMYLCYSTEINYLTRANSFERASE"/>
    <property type="match status" value="1"/>
</dbReference>
<dbReference type="InterPro" id="IPR015407">
    <property type="entry name" value="Phytochelatin_synthase_C"/>
</dbReference>
<keyword evidence="4" id="KW-0479">Metal-binding</keyword>
<comment type="caution">
    <text evidence="7">The sequence shown here is derived from an EMBL/GenBank/DDBJ whole genome shotgun (WGS) entry which is preliminary data.</text>
</comment>
<dbReference type="Pfam" id="PF05023">
    <property type="entry name" value="Phytochelatin"/>
    <property type="match status" value="1"/>
</dbReference>
<evidence type="ECO:0000256" key="1">
    <source>
        <dbReference type="ARBA" id="ARBA00012468"/>
    </source>
</evidence>
<name>A0ABQ9MC31_HEVBR</name>
<dbReference type="PANTHER" id="PTHR33447">
    <property type="entry name" value="GLUTATHIONE GAMMA-GLUTAMYLCYSTEINYLTRANSFERASE"/>
    <property type="match status" value="1"/>
</dbReference>
<keyword evidence="2" id="KW-0104">Cadmium</keyword>
<dbReference type="SUPFAM" id="SSF54001">
    <property type="entry name" value="Cysteine proteinases"/>
    <property type="match status" value="1"/>
</dbReference>
<evidence type="ECO:0000256" key="4">
    <source>
        <dbReference type="ARBA" id="ARBA00022723"/>
    </source>
</evidence>